<evidence type="ECO:0000313" key="2">
    <source>
        <dbReference type="EMBL" id="KAK9931941.1"/>
    </source>
</evidence>
<dbReference type="EMBL" id="JBEDUW010000004">
    <property type="protein sequence ID" value="KAK9931941.1"/>
    <property type="molecule type" value="Genomic_DNA"/>
</dbReference>
<evidence type="ECO:0000256" key="1">
    <source>
        <dbReference type="SAM" id="MobiDB-lite"/>
    </source>
</evidence>
<feature type="region of interest" description="Disordered" evidence="1">
    <location>
        <begin position="69"/>
        <end position="118"/>
    </location>
</feature>
<name>A0AAW1X6N9_RUBAR</name>
<gene>
    <name evidence="2" type="ORF">M0R45_019195</name>
</gene>
<dbReference type="AlphaFoldDB" id="A0AAW1X6N9"/>
<sequence length="132" mass="15024">MKLPNQKAQQITTAPLSAAPQSINPFQPVFIQFRHHSITMATPIPTTHYEPANFTRNTDQSKFSREHYVLKSRPPRSTSSFNNHHHQPPCPSLINPSPSALNPYSDRTPHHDINNLPAIKQPLPCHRLRTKL</sequence>
<dbReference type="Proteomes" id="UP001457282">
    <property type="component" value="Unassembled WGS sequence"/>
</dbReference>
<proteinExistence type="predicted"/>
<accession>A0AAW1X6N9</accession>
<reference evidence="2 3" key="1">
    <citation type="journal article" date="2023" name="G3 (Bethesda)">
        <title>A chromosome-length genome assembly and annotation of blackberry (Rubus argutus, cv. 'Hillquist').</title>
        <authorList>
            <person name="Bruna T."/>
            <person name="Aryal R."/>
            <person name="Dudchenko O."/>
            <person name="Sargent D.J."/>
            <person name="Mead D."/>
            <person name="Buti M."/>
            <person name="Cavallini A."/>
            <person name="Hytonen T."/>
            <person name="Andres J."/>
            <person name="Pham M."/>
            <person name="Weisz D."/>
            <person name="Mascagni F."/>
            <person name="Usai G."/>
            <person name="Natali L."/>
            <person name="Bassil N."/>
            <person name="Fernandez G.E."/>
            <person name="Lomsadze A."/>
            <person name="Armour M."/>
            <person name="Olukolu B."/>
            <person name="Poorten T."/>
            <person name="Britton C."/>
            <person name="Davik J."/>
            <person name="Ashrafi H."/>
            <person name="Aiden E.L."/>
            <person name="Borodovsky M."/>
            <person name="Worthington M."/>
        </authorList>
    </citation>
    <scope>NUCLEOTIDE SEQUENCE [LARGE SCALE GENOMIC DNA]</scope>
    <source>
        <strain evidence="2">PI 553951</strain>
    </source>
</reference>
<keyword evidence="3" id="KW-1185">Reference proteome</keyword>
<organism evidence="2 3">
    <name type="scientific">Rubus argutus</name>
    <name type="common">Southern blackberry</name>
    <dbReference type="NCBI Taxonomy" id="59490"/>
    <lineage>
        <taxon>Eukaryota</taxon>
        <taxon>Viridiplantae</taxon>
        <taxon>Streptophyta</taxon>
        <taxon>Embryophyta</taxon>
        <taxon>Tracheophyta</taxon>
        <taxon>Spermatophyta</taxon>
        <taxon>Magnoliopsida</taxon>
        <taxon>eudicotyledons</taxon>
        <taxon>Gunneridae</taxon>
        <taxon>Pentapetalae</taxon>
        <taxon>rosids</taxon>
        <taxon>fabids</taxon>
        <taxon>Rosales</taxon>
        <taxon>Rosaceae</taxon>
        <taxon>Rosoideae</taxon>
        <taxon>Rosoideae incertae sedis</taxon>
        <taxon>Rubus</taxon>
    </lineage>
</organism>
<comment type="caution">
    <text evidence="2">The sequence shown here is derived from an EMBL/GenBank/DDBJ whole genome shotgun (WGS) entry which is preliminary data.</text>
</comment>
<evidence type="ECO:0000313" key="3">
    <source>
        <dbReference type="Proteomes" id="UP001457282"/>
    </source>
</evidence>
<protein>
    <submittedName>
        <fullName evidence="2">Uncharacterized protein</fullName>
    </submittedName>
</protein>